<name>A0AAD7K065_9AGAR</name>
<evidence type="ECO:0000313" key="3">
    <source>
        <dbReference type="Proteomes" id="UP001215280"/>
    </source>
</evidence>
<accession>A0AAD7K065</accession>
<proteinExistence type="predicted"/>
<gene>
    <name evidence="2" type="ORF">DFH07DRAFT_120574</name>
</gene>
<feature type="region of interest" description="Disordered" evidence="1">
    <location>
        <begin position="98"/>
        <end position="149"/>
    </location>
</feature>
<sequence>MYSLTTSPKIRRATPMLTRTPKSAPAPIPDPPSSSSSASSTCIRVREIRQPTRITLRREVRPPGARGKAKSRMVICTWNAFLPSSCCCFSCSEGIGSRGAPTKPTARTRDVQQHRLSTDCRAPATYSSSGTRPHCPVRKRSDDAEEDERIGVDAQRWRLELALAEDETARGASHGRAWRASSRLEGSWMSKSISRWNWHSGKGGGSGRRP</sequence>
<dbReference type="EMBL" id="JARJLG010000016">
    <property type="protein sequence ID" value="KAJ7774143.1"/>
    <property type="molecule type" value="Genomic_DNA"/>
</dbReference>
<evidence type="ECO:0000256" key="1">
    <source>
        <dbReference type="SAM" id="MobiDB-lite"/>
    </source>
</evidence>
<evidence type="ECO:0000313" key="2">
    <source>
        <dbReference type="EMBL" id="KAJ7774143.1"/>
    </source>
</evidence>
<feature type="region of interest" description="Disordered" evidence="1">
    <location>
        <begin position="1"/>
        <end position="42"/>
    </location>
</feature>
<feature type="compositionally biased region" description="Basic and acidic residues" evidence="1">
    <location>
        <begin position="107"/>
        <end position="118"/>
    </location>
</feature>
<organism evidence="2 3">
    <name type="scientific">Mycena maculata</name>
    <dbReference type="NCBI Taxonomy" id="230809"/>
    <lineage>
        <taxon>Eukaryota</taxon>
        <taxon>Fungi</taxon>
        <taxon>Dikarya</taxon>
        <taxon>Basidiomycota</taxon>
        <taxon>Agaricomycotina</taxon>
        <taxon>Agaricomycetes</taxon>
        <taxon>Agaricomycetidae</taxon>
        <taxon>Agaricales</taxon>
        <taxon>Marasmiineae</taxon>
        <taxon>Mycenaceae</taxon>
        <taxon>Mycena</taxon>
    </lineage>
</organism>
<comment type="caution">
    <text evidence="2">The sequence shown here is derived from an EMBL/GenBank/DDBJ whole genome shotgun (WGS) entry which is preliminary data.</text>
</comment>
<dbReference type="Proteomes" id="UP001215280">
    <property type="component" value="Unassembled WGS sequence"/>
</dbReference>
<protein>
    <submittedName>
        <fullName evidence="2">Uncharacterized protein</fullName>
    </submittedName>
</protein>
<reference evidence="2" key="1">
    <citation type="submission" date="2023-03" db="EMBL/GenBank/DDBJ databases">
        <title>Massive genome expansion in bonnet fungi (Mycena s.s.) driven by repeated elements and novel gene families across ecological guilds.</title>
        <authorList>
            <consortium name="Lawrence Berkeley National Laboratory"/>
            <person name="Harder C.B."/>
            <person name="Miyauchi S."/>
            <person name="Viragh M."/>
            <person name="Kuo A."/>
            <person name="Thoen E."/>
            <person name="Andreopoulos B."/>
            <person name="Lu D."/>
            <person name="Skrede I."/>
            <person name="Drula E."/>
            <person name="Henrissat B."/>
            <person name="Morin E."/>
            <person name="Kohler A."/>
            <person name="Barry K."/>
            <person name="LaButti K."/>
            <person name="Morin E."/>
            <person name="Salamov A."/>
            <person name="Lipzen A."/>
            <person name="Mereny Z."/>
            <person name="Hegedus B."/>
            <person name="Baldrian P."/>
            <person name="Stursova M."/>
            <person name="Weitz H."/>
            <person name="Taylor A."/>
            <person name="Grigoriev I.V."/>
            <person name="Nagy L.G."/>
            <person name="Martin F."/>
            <person name="Kauserud H."/>
        </authorList>
    </citation>
    <scope>NUCLEOTIDE SEQUENCE</scope>
    <source>
        <strain evidence="2">CBHHK188m</strain>
    </source>
</reference>
<dbReference type="AlphaFoldDB" id="A0AAD7K065"/>
<keyword evidence="3" id="KW-1185">Reference proteome</keyword>